<evidence type="ECO:0000259" key="4">
    <source>
        <dbReference type="PROSITE" id="PS51278"/>
    </source>
</evidence>
<proteinExistence type="predicted"/>
<accession>A0A1D2A908</accession>
<keyword evidence="1" id="KW-0028">Amino-acid biosynthesis</keyword>
<dbReference type="EMBL" id="GDKF01002945">
    <property type="protein sequence ID" value="JAT75677.1"/>
    <property type="molecule type" value="Transcribed_RNA"/>
</dbReference>
<keyword evidence="2" id="KW-0061">Asparagine biosynthesis</keyword>
<dbReference type="PANTHER" id="PTHR45937:SF1">
    <property type="entry name" value="ASPARAGINE SYNTHETASE DOMAIN-CONTAINING PROTEIN 1"/>
    <property type="match status" value="1"/>
</dbReference>
<feature type="non-terminal residue" evidence="5">
    <location>
        <position position="1"/>
    </location>
</feature>
<gene>
    <name evidence="5" type="ORF">g.36029</name>
</gene>
<evidence type="ECO:0000256" key="1">
    <source>
        <dbReference type="ARBA" id="ARBA00022605"/>
    </source>
</evidence>
<dbReference type="InterPro" id="IPR014729">
    <property type="entry name" value="Rossmann-like_a/b/a_fold"/>
</dbReference>
<dbReference type="Pfam" id="PF00733">
    <property type="entry name" value="Asn_synthase"/>
    <property type="match status" value="2"/>
</dbReference>
<evidence type="ECO:0000256" key="2">
    <source>
        <dbReference type="ARBA" id="ARBA00022888"/>
    </source>
</evidence>
<dbReference type="PANTHER" id="PTHR45937">
    <property type="entry name" value="ASPARAGINE SYNTHETASE DOMAIN-CONTAINING PROTEIN 1"/>
    <property type="match status" value="1"/>
</dbReference>
<sequence>IEHPSECMIKGRQIAVTHARARSTTAAPIYQSRCRNETRTHHGCACLHLKHCSDWFRRPHERTRMCGILCLVGRDGGQGEGLGLSPTVRAEMLECLRRRGPDHQSVHEVATPSGATLEMHGSLLQLRGSAPSRSPLLDPATGSLLCFNGEVFGGLPVCPGANDAQALFCALTQATSSPMEVLSRVQGPWALVYWHAPSGTLWFGRDATGRRSLLCSLAMDEAESAGSGEQPSLRLEFKTSLSFQQQPGAPFILCSLDTDPGSEGAPPLHELPPGLYSLPLGRPHPASAHQFHPQRHPWPWVAPLRPSHLIPEGPQGPTARPSPEALRRADERVLCALRAAVAARCQLPECARPGHLKTAAPSTQAPLMVLFSGGVDSTLLAALAHQALPPCMPIDLVSVCFDAGRSPDRLSALDALRELRAWAPRRRWRLVRIDCGLADVDAHAPRLLRLLSPAATVMDLNIGAALWLAARGAGRACLGDGEAQGGGLVEGQGAQAGDEAGIEGVAVEEAGGQEYTSAARVVLMGHGADELCGGYDTPHFPTGRHRTKFREGGWEGLNAEMALDMQRLWLRNLGRDDRLVADHGREARHPFLDEGVVAAVLDSPLACVTDLRLPSGQGDKRVLRAALCALGLPRAAARPKRAIQFGTRICRLNNIRQFGGTRKANMANAGSVLLSDLACLPPVESAAAGRGVEQHGLLSDQLACCPVHRLFPG</sequence>
<dbReference type="SUPFAM" id="SSF52402">
    <property type="entry name" value="Adenine nucleotide alpha hydrolases-like"/>
    <property type="match status" value="1"/>
</dbReference>
<dbReference type="InterPro" id="IPR051857">
    <property type="entry name" value="Asn_synthetase_domain"/>
</dbReference>
<dbReference type="SUPFAM" id="SSF56235">
    <property type="entry name" value="N-terminal nucleophile aminohydrolases (Ntn hydrolases)"/>
    <property type="match status" value="1"/>
</dbReference>
<dbReference type="PROSITE" id="PS51278">
    <property type="entry name" value="GATASE_TYPE_2"/>
    <property type="match status" value="1"/>
</dbReference>
<dbReference type="GO" id="GO:0006529">
    <property type="term" value="P:asparagine biosynthetic process"/>
    <property type="evidence" value="ECO:0007669"/>
    <property type="project" value="UniProtKB-KW"/>
</dbReference>
<dbReference type="CDD" id="cd01991">
    <property type="entry name" value="Asn_synthase_B_C"/>
    <property type="match status" value="1"/>
</dbReference>
<name>A0A1D2A908_AUXPR</name>
<dbReference type="GO" id="GO:0004066">
    <property type="term" value="F:asparagine synthase (glutamine-hydrolyzing) activity"/>
    <property type="evidence" value="ECO:0007669"/>
    <property type="project" value="InterPro"/>
</dbReference>
<feature type="domain" description="Glutamine amidotransferase type-2" evidence="4">
    <location>
        <begin position="66"/>
        <end position="256"/>
    </location>
</feature>
<dbReference type="InterPro" id="IPR017932">
    <property type="entry name" value="GATase_2_dom"/>
</dbReference>
<keyword evidence="3" id="KW-0315">Glutamine amidotransferase</keyword>
<dbReference type="InterPro" id="IPR001962">
    <property type="entry name" value="Asn_synthase"/>
</dbReference>
<dbReference type="InterPro" id="IPR029055">
    <property type="entry name" value="Ntn_hydrolases_N"/>
</dbReference>
<protein>
    <recommendedName>
        <fullName evidence="4">Glutamine amidotransferase type-2 domain-containing protein</fullName>
    </recommendedName>
</protein>
<dbReference type="Gene3D" id="3.40.50.620">
    <property type="entry name" value="HUPs"/>
    <property type="match status" value="1"/>
</dbReference>
<evidence type="ECO:0000313" key="5">
    <source>
        <dbReference type="EMBL" id="JAT75677.1"/>
    </source>
</evidence>
<dbReference type="AlphaFoldDB" id="A0A1D2A908"/>
<organism evidence="5">
    <name type="scientific">Auxenochlorella protothecoides</name>
    <name type="common">Green microalga</name>
    <name type="synonym">Chlorella protothecoides</name>
    <dbReference type="NCBI Taxonomy" id="3075"/>
    <lineage>
        <taxon>Eukaryota</taxon>
        <taxon>Viridiplantae</taxon>
        <taxon>Chlorophyta</taxon>
        <taxon>core chlorophytes</taxon>
        <taxon>Trebouxiophyceae</taxon>
        <taxon>Chlorellales</taxon>
        <taxon>Chlorellaceae</taxon>
        <taxon>Auxenochlorella</taxon>
    </lineage>
</organism>
<reference evidence="5" key="1">
    <citation type="submission" date="2015-08" db="EMBL/GenBank/DDBJ databases">
        <authorList>
            <person name="Babu N.S."/>
            <person name="Beckwith C.J."/>
            <person name="Beseler K.G."/>
            <person name="Brison A."/>
            <person name="Carone J.V."/>
            <person name="Caskin T.P."/>
            <person name="Diamond M."/>
            <person name="Durham M.E."/>
            <person name="Foxe J.M."/>
            <person name="Go M."/>
            <person name="Henderson B.A."/>
            <person name="Jones I.B."/>
            <person name="McGettigan J.A."/>
            <person name="Micheletti S.J."/>
            <person name="Nasrallah M.E."/>
            <person name="Ortiz D."/>
            <person name="Piller C.R."/>
            <person name="Privatt S.R."/>
            <person name="Schneider S.L."/>
            <person name="Sharp S."/>
            <person name="Smith T.C."/>
            <person name="Stanton J.D."/>
            <person name="Ullery H.E."/>
            <person name="Wilson R.J."/>
            <person name="Serrano M.G."/>
            <person name="Buck G."/>
            <person name="Lee V."/>
            <person name="Wang Y."/>
            <person name="Carvalho R."/>
            <person name="Voegtly L."/>
            <person name="Shi R."/>
            <person name="Duckworth R."/>
            <person name="Johnson A."/>
            <person name="Loviza R."/>
            <person name="Walstead R."/>
            <person name="Shah Z."/>
            <person name="Kiflezghi M."/>
            <person name="Wade K."/>
            <person name="Ball S.L."/>
            <person name="Bradley K.W."/>
            <person name="Asai D.J."/>
            <person name="Bowman C.A."/>
            <person name="Russell D.A."/>
            <person name="Pope W.H."/>
            <person name="Jacobs-Sera D."/>
            <person name="Hendrix R.W."/>
            <person name="Hatfull G.F."/>
        </authorList>
    </citation>
    <scope>NUCLEOTIDE SEQUENCE</scope>
</reference>
<dbReference type="Gene3D" id="3.60.20.10">
    <property type="entry name" value="Glutamine Phosphoribosylpyrophosphate, subunit 1, domain 1"/>
    <property type="match status" value="1"/>
</dbReference>
<evidence type="ECO:0000256" key="3">
    <source>
        <dbReference type="ARBA" id="ARBA00022962"/>
    </source>
</evidence>